<evidence type="ECO:0008006" key="3">
    <source>
        <dbReference type="Google" id="ProtNLM"/>
    </source>
</evidence>
<dbReference type="PANTHER" id="PTHR43036:SF2">
    <property type="entry name" value="OS04G0481300 PROTEIN"/>
    <property type="match status" value="1"/>
</dbReference>
<gene>
    <name evidence="1" type="ORF">GJ744_010260</name>
</gene>
<name>A0A8H7AM30_9EURO</name>
<keyword evidence="2" id="KW-1185">Reference proteome</keyword>
<reference evidence="1" key="1">
    <citation type="submission" date="2020-02" db="EMBL/GenBank/DDBJ databases">
        <authorList>
            <person name="Palmer J.M."/>
        </authorList>
    </citation>
    <scope>NUCLEOTIDE SEQUENCE</scope>
    <source>
        <strain evidence="1">EPUS1.4</strain>
        <tissue evidence="1">Thallus</tissue>
    </source>
</reference>
<dbReference type="PANTHER" id="PTHR43036">
    <property type="entry name" value="OSJNBB0011N17.9 PROTEIN"/>
    <property type="match status" value="1"/>
</dbReference>
<proteinExistence type="predicted"/>
<sequence>MNALMSRWPFRAASLRSISSLAAAMGLWRGDTASTPLSIRPYKPSNPNGPFPYSATDMTAMEAGNDSSFYGVPRFVTHIDDNAIHNLRRYYSDVLPRKGRILDFCSSWVSHYPSEVENAAQSGELEILGTGMNKAEMSKNPVFKAWSFQDLNEDPNVRLPETEAQDSEKKLDASTCVVSIDYLSKPVEVLASIRRQTNVGGKVHLVISNRCFPTKVVGRWLRLSEDERLEMVGDYLWWSGWRGIEIVSVVEAAWMKDPLWVVRATNIAEHDTG</sequence>
<evidence type="ECO:0000313" key="1">
    <source>
        <dbReference type="EMBL" id="KAF7507590.1"/>
    </source>
</evidence>
<dbReference type="OrthoDB" id="2013972at2759"/>
<accession>A0A8H7AM30</accession>
<dbReference type="AlphaFoldDB" id="A0A8H7AM30"/>
<dbReference type="EMBL" id="JAACFV010000066">
    <property type="protein sequence ID" value="KAF7507590.1"/>
    <property type="molecule type" value="Genomic_DNA"/>
</dbReference>
<dbReference type="Proteomes" id="UP000606974">
    <property type="component" value="Unassembled WGS sequence"/>
</dbReference>
<evidence type="ECO:0000313" key="2">
    <source>
        <dbReference type="Proteomes" id="UP000606974"/>
    </source>
</evidence>
<comment type="caution">
    <text evidence="1">The sequence shown here is derived from an EMBL/GenBank/DDBJ whole genome shotgun (WGS) entry which is preliminary data.</text>
</comment>
<organism evidence="1 2">
    <name type="scientific">Endocarpon pusillum</name>
    <dbReference type="NCBI Taxonomy" id="364733"/>
    <lineage>
        <taxon>Eukaryota</taxon>
        <taxon>Fungi</taxon>
        <taxon>Dikarya</taxon>
        <taxon>Ascomycota</taxon>
        <taxon>Pezizomycotina</taxon>
        <taxon>Eurotiomycetes</taxon>
        <taxon>Chaetothyriomycetidae</taxon>
        <taxon>Verrucariales</taxon>
        <taxon>Verrucariaceae</taxon>
        <taxon>Endocarpon</taxon>
    </lineage>
</organism>
<protein>
    <recommendedName>
        <fullName evidence="3">Methyltransferase type 11 domain-containing protein</fullName>
    </recommendedName>
</protein>